<dbReference type="PANTHER" id="PTHR33408:SF2">
    <property type="entry name" value="TRANSPOSASE DDE DOMAIN-CONTAINING PROTEIN"/>
    <property type="match status" value="1"/>
</dbReference>
<dbReference type="AlphaFoldDB" id="X1DL09"/>
<gene>
    <name evidence="2" type="ORF">S01H4_51144</name>
</gene>
<dbReference type="PANTHER" id="PTHR33408">
    <property type="entry name" value="TRANSPOSASE"/>
    <property type="match status" value="1"/>
</dbReference>
<protein>
    <recommendedName>
        <fullName evidence="1">Transposase DDE domain-containing protein</fullName>
    </recommendedName>
</protein>
<proteinExistence type="predicted"/>
<evidence type="ECO:0000259" key="1">
    <source>
        <dbReference type="Pfam" id="PF13751"/>
    </source>
</evidence>
<organism evidence="2">
    <name type="scientific">marine sediment metagenome</name>
    <dbReference type="NCBI Taxonomy" id="412755"/>
    <lineage>
        <taxon>unclassified sequences</taxon>
        <taxon>metagenomes</taxon>
        <taxon>ecological metagenomes</taxon>
    </lineage>
</organism>
<accession>X1DL09</accession>
<dbReference type="Pfam" id="PF13751">
    <property type="entry name" value="DDE_Tnp_1_6"/>
    <property type="match status" value="1"/>
</dbReference>
<feature type="non-terminal residue" evidence="2">
    <location>
        <position position="1"/>
    </location>
</feature>
<sequence length="227" mass="25934">VQTAVDSQHHMIVAHEVTNQGSDRRQLANMAKQAKTALAADELTVFADRGYYRSEELKDCEEANITTYLPKPQTSGNQAKGQFGRDAFHYIVEDDEYECPAGERLVRHGSVQDKGRTLHRYWASVCRQCPLKAQCTSGAYRKMTRWEHETVLERAQARLDRSPDAMRIRRSTVEHPFGTLKAWMGSTHFLTKTLDRVSTEMSLHVLAYNMKRMMNIIGTKSLIEAEN</sequence>
<reference evidence="2" key="1">
    <citation type="journal article" date="2014" name="Front. Microbiol.">
        <title>High frequency of phylogenetically diverse reductive dehalogenase-homologous genes in deep subseafloor sedimentary metagenomes.</title>
        <authorList>
            <person name="Kawai M."/>
            <person name="Futagami T."/>
            <person name="Toyoda A."/>
            <person name="Takaki Y."/>
            <person name="Nishi S."/>
            <person name="Hori S."/>
            <person name="Arai W."/>
            <person name="Tsubouchi T."/>
            <person name="Morono Y."/>
            <person name="Uchiyama I."/>
            <person name="Ito T."/>
            <person name="Fujiyama A."/>
            <person name="Inagaki F."/>
            <person name="Takami H."/>
        </authorList>
    </citation>
    <scope>NUCLEOTIDE SEQUENCE</scope>
    <source>
        <strain evidence="2">Expedition CK06-06</strain>
    </source>
</reference>
<dbReference type="InterPro" id="IPR025668">
    <property type="entry name" value="Tnp_DDE_dom"/>
</dbReference>
<name>X1DL09_9ZZZZ</name>
<comment type="caution">
    <text evidence="2">The sequence shown here is derived from an EMBL/GenBank/DDBJ whole genome shotgun (WGS) entry which is preliminary data.</text>
</comment>
<dbReference type="EMBL" id="BART01029100">
    <property type="protein sequence ID" value="GAG97101.1"/>
    <property type="molecule type" value="Genomic_DNA"/>
</dbReference>
<evidence type="ECO:0000313" key="2">
    <source>
        <dbReference type="EMBL" id="GAG97101.1"/>
    </source>
</evidence>
<feature type="domain" description="Transposase DDE" evidence="1">
    <location>
        <begin position="99"/>
        <end position="214"/>
    </location>
</feature>